<dbReference type="Pfam" id="PF01916">
    <property type="entry name" value="DS"/>
    <property type="match status" value="1"/>
</dbReference>
<name>A0A1G7N9C7_9FLAO</name>
<reference evidence="4" key="1">
    <citation type="submission" date="2016-10" db="EMBL/GenBank/DDBJ databases">
        <authorList>
            <person name="Varghese N."/>
            <person name="Submissions S."/>
        </authorList>
    </citation>
    <scope>NUCLEOTIDE SEQUENCE [LARGE SCALE GENOMIC DNA]</scope>
    <source>
        <strain evidence="4">DSM 19684</strain>
    </source>
</reference>
<dbReference type="SUPFAM" id="SSF52467">
    <property type="entry name" value="DHS-like NAD/FAD-binding domain"/>
    <property type="match status" value="1"/>
</dbReference>
<evidence type="ECO:0000256" key="1">
    <source>
        <dbReference type="ARBA" id="ARBA00009892"/>
    </source>
</evidence>
<dbReference type="Proteomes" id="UP000199203">
    <property type="component" value="Unassembled WGS sequence"/>
</dbReference>
<keyword evidence="4" id="KW-1185">Reference proteome</keyword>
<keyword evidence="2" id="KW-0520">NAD</keyword>
<sequence length="362" mass="41357">MLEVGNQMEKMSFKINLHIQYPASDIQTNSYLCKNFYKMSKPISEFIEKYYLHFNAAALVDASKGYVAHLKDGGKMMVTLAGAMSTAELGKIFAEMIRQDKVDFISCTGANLEEDLMNLVAHSHYERVPHYRDLTPQEEWALLERGLNRVTDTCIPEEEAFRRLQKHIYELWKDADDKGERYFPHEYMYKMILSGVLEQYYEIPRENSWMIAAAEKNLPIVVPGWEDSTMGNIFASYCIKGDLKFSTMKSGIEYMAYLADWYTKNSGGKGVGFFQIGGGIAGDFPICVVPMLYQDMEMHDIPFWSYFCQISDSTTSYGSYSGAVPNEKITWGKLDITTPKYIVESDATICAPLMFSYILENS</sequence>
<evidence type="ECO:0000313" key="3">
    <source>
        <dbReference type="EMBL" id="SDF70653.1"/>
    </source>
</evidence>
<dbReference type="GO" id="GO:0034038">
    <property type="term" value="F:deoxyhypusine synthase activity"/>
    <property type="evidence" value="ECO:0007669"/>
    <property type="project" value="TreeGrafter"/>
</dbReference>
<gene>
    <name evidence="3" type="ORF">SAMN05421825_1918</name>
</gene>
<dbReference type="PANTHER" id="PTHR11703">
    <property type="entry name" value="DEOXYHYPUSINE SYNTHASE"/>
    <property type="match status" value="1"/>
</dbReference>
<dbReference type="EMBL" id="FNBH01000002">
    <property type="protein sequence ID" value="SDF70653.1"/>
    <property type="molecule type" value="Genomic_DNA"/>
</dbReference>
<evidence type="ECO:0000256" key="2">
    <source>
        <dbReference type="ARBA" id="ARBA00023027"/>
    </source>
</evidence>
<dbReference type="STRING" id="454006.SAMN05421825_1918"/>
<dbReference type="AlphaFoldDB" id="A0A1G7N9C7"/>
<dbReference type="InterPro" id="IPR036982">
    <property type="entry name" value="Deoxyhypusine_synthase_sf"/>
</dbReference>
<dbReference type="GO" id="GO:0005737">
    <property type="term" value="C:cytoplasm"/>
    <property type="evidence" value="ECO:0007669"/>
    <property type="project" value="TreeGrafter"/>
</dbReference>
<dbReference type="PANTHER" id="PTHR11703:SF0">
    <property type="entry name" value="DEOXYHYPUSINE SYNTHASE"/>
    <property type="match status" value="1"/>
</dbReference>
<accession>A0A1G7N9C7</accession>
<evidence type="ECO:0000313" key="4">
    <source>
        <dbReference type="Proteomes" id="UP000199203"/>
    </source>
</evidence>
<proteinExistence type="inferred from homology"/>
<protein>
    <submittedName>
        <fullName evidence="3">Homospermidine synthase (Spermidine-specific)</fullName>
    </submittedName>
</protein>
<comment type="similarity">
    <text evidence="1">Belongs to the deoxyhypusine synthase family.</text>
</comment>
<dbReference type="InterPro" id="IPR029035">
    <property type="entry name" value="DHS-like_NAD/FAD-binding_dom"/>
</dbReference>
<dbReference type="Gene3D" id="3.40.910.10">
    <property type="entry name" value="Deoxyhypusine synthase"/>
    <property type="match status" value="1"/>
</dbReference>
<organism evidence="3 4">
    <name type="scientific">Epilithonimonas hungarica</name>
    <dbReference type="NCBI Taxonomy" id="454006"/>
    <lineage>
        <taxon>Bacteria</taxon>
        <taxon>Pseudomonadati</taxon>
        <taxon>Bacteroidota</taxon>
        <taxon>Flavobacteriia</taxon>
        <taxon>Flavobacteriales</taxon>
        <taxon>Weeksellaceae</taxon>
        <taxon>Chryseobacterium group</taxon>
        <taxon>Epilithonimonas</taxon>
    </lineage>
</organism>
<dbReference type="InterPro" id="IPR002773">
    <property type="entry name" value="Deoxyhypusine_synthase"/>
</dbReference>